<dbReference type="Gene3D" id="3.40.190.170">
    <property type="entry name" value="Bacterial extracellular solute-binding protein, family 7"/>
    <property type="match status" value="1"/>
</dbReference>
<comment type="caution">
    <text evidence="3">The sequence shown here is derived from an EMBL/GenBank/DDBJ whole genome shotgun (WGS) entry which is preliminary data.</text>
</comment>
<name>A0ABQ1K576_9GAMM</name>
<sequence length="339" mass="36398">MNNTLKSGILAASLALIASQVSAETTLRLAHIWPATSAVHTDIFDVWAKSVEEASNGGLKVNLYPSQTLVKAAKAYDGAVSGLTDISAVVQGYSAGRFPLSEIAQLPGVTESAPQGACILQSLYDSGMIAQEYADSHVLFMFSTGPAYLHTREKEVKTPSDLEGLRMRRPNAVAGELLAQMGASPVGIPAPEIYQAMERGVVDGLSFPAEAMKVFRINELTKYHVQIPYTSSIFVATMNKQSYDSLSPEMKAIIDDHSGMKWAKIAGQVFNKLDMEGMAEAKAQGDSIHVVNDPLNDPDWSAPLKQGTAKYLNDITNNGAKGAKDVYLRALELGQECAS</sequence>
<gene>
    <name evidence="3" type="ORF">GCM10011352_09080</name>
</gene>
<dbReference type="Pfam" id="PF03480">
    <property type="entry name" value="DctP"/>
    <property type="match status" value="1"/>
</dbReference>
<feature type="signal peptide" evidence="2">
    <location>
        <begin position="1"/>
        <end position="23"/>
    </location>
</feature>
<dbReference type="EMBL" id="BMIJ01000002">
    <property type="protein sequence ID" value="GGB85432.1"/>
    <property type="molecule type" value="Genomic_DNA"/>
</dbReference>
<dbReference type="InterPro" id="IPR038404">
    <property type="entry name" value="TRAP_DctP_sf"/>
</dbReference>
<reference evidence="4" key="1">
    <citation type="journal article" date="2019" name="Int. J. Syst. Evol. Microbiol.">
        <title>The Global Catalogue of Microorganisms (GCM) 10K type strain sequencing project: providing services to taxonomists for standard genome sequencing and annotation.</title>
        <authorList>
            <consortium name="The Broad Institute Genomics Platform"/>
            <consortium name="The Broad Institute Genome Sequencing Center for Infectious Disease"/>
            <person name="Wu L."/>
            <person name="Ma J."/>
        </authorList>
    </citation>
    <scope>NUCLEOTIDE SEQUENCE [LARGE SCALE GENOMIC DNA]</scope>
    <source>
        <strain evidence="4">CGMCC 1.15341</strain>
    </source>
</reference>
<evidence type="ECO:0000256" key="2">
    <source>
        <dbReference type="SAM" id="SignalP"/>
    </source>
</evidence>
<protein>
    <recommendedName>
        <fullName evidence="5">TRAP-type C4-dicarboxylate transport system substrate-binding protein</fullName>
    </recommendedName>
</protein>
<dbReference type="NCBIfam" id="NF037995">
    <property type="entry name" value="TRAP_S1"/>
    <property type="match status" value="1"/>
</dbReference>
<evidence type="ECO:0008006" key="5">
    <source>
        <dbReference type="Google" id="ProtNLM"/>
    </source>
</evidence>
<dbReference type="PANTHER" id="PTHR33376">
    <property type="match status" value="1"/>
</dbReference>
<feature type="chain" id="PRO_5045437190" description="TRAP-type C4-dicarboxylate transport system substrate-binding protein" evidence="2">
    <location>
        <begin position="24"/>
        <end position="339"/>
    </location>
</feature>
<evidence type="ECO:0000313" key="3">
    <source>
        <dbReference type="EMBL" id="GGB85432.1"/>
    </source>
</evidence>
<keyword evidence="1 2" id="KW-0732">Signal</keyword>
<dbReference type="InterPro" id="IPR018389">
    <property type="entry name" value="DctP_fam"/>
</dbReference>
<keyword evidence="4" id="KW-1185">Reference proteome</keyword>
<dbReference type="PANTHER" id="PTHR33376:SF15">
    <property type="entry name" value="BLL6794 PROTEIN"/>
    <property type="match status" value="1"/>
</dbReference>
<dbReference type="RefSeq" id="WP_188745936.1">
    <property type="nucleotide sequence ID" value="NZ_BMIJ01000002.1"/>
</dbReference>
<dbReference type="CDD" id="cd13665">
    <property type="entry name" value="PBP2_TRAP_Dctp3_4"/>
    <property type="match status" value="1"/>
</dbReference>
<proteinExistence type="predicted"/>
<accession>A0ABQ1K576</accession>
<dbReference type="Proteomes" id="UP000629025">
    <property type="component" value="Unassembled WGS sequence"/>
</dbReference>
<evidence type="ECO:0000256" key="1">
    <source>
        <dbReference type="ARBA" id="ARBA00022729"/>
    </source>
</evidence>
<evidence type="ECO:0000313" key="4">
    <source>
        <dbReference type="Proteomes" id="UP000629025"/>
    </source>
</evidence>
<organism evidence="3 4">
    <name type="scientific">Marinobacterium zhoushanense</name>
    <dbReference type="NCBI Taxonomy" id="1679163"/>
    <lineage>
        <taxon>Bacteria</taxon>
        <taxon>Pseudomonadati</taxon>
        <taxon>Pseudomonadota</taxon>
        <taxon>Gammaproteobacteria</taxon>
        <taxon>Oceanospirillales</taxon>
        <taxon>Oceanospirillaceae</taxon>
        <taxon>Marinobacterium</taxon>
    </lineage>
</organism>